<dbReference type="EMBL" id="AZFZ01000002">
    <property type="protein sequence ID" value="KRM45695.1"/>
    <property type="molecule type" value="Genomic_DNA"/>
</dbReference>
<reference evidence="4 5" key="1">
    <citation type="journal article" date="2015" name="Genome Announc.">
        <title>Expanding the biotechnology potential of lactobacilli through comparative genomics of 213 strains and associated genera.</title>
        <authorList>
            <person name="Sun Z."/>
            <person name="Harris H.M."/>
            <person name="McCann A."/>
            <person name="Guo C."/>
            <person name="Argimon S."/>
            <person name="Zhang W."/>
            <person name="Yang X."/>
            <person name="Jeffery I.B."/>
            <person name="Cooney J.C."/>
            <person name="Kagawa T.F."/>
            <person name="Liu W."/>
            <person name="Song Y."/>
            <person name="Salvetti E."/>
            <person name="Wrobel A."/>
            <person name="Rasinkangas P."/>
            <person name="Parkhill J."/>
            <person name="Rea M.C."/>
            <person name="O'Sullivan O."/>
            <person name="Ritari J."/>
            <person name="Douillard F.P."/>
            <person name="Paul Ross R."/>
            <person name="Yang R."/>
            <person name="Briner A.E."/>
            <person name="Felis G.E."/>
            <person name="de Vos W.M."/>
            <person name="Barrangou R."/>
            <person name="Klaenhammer T.R."/>
            <person name="Caufield P.W."/>
            <person name="Cui Y."/>
            <person name="Zhang H."/>
            <person name="O'Toole P.W."/>
        </authorList>
    </citation>
    <scope>NUCLEOTIDE SEQUENCE [LARGE SCALE GENOMIC DNA]</scope>
    <source>
        <strain evidence="4 5">DSM 18390</strain>
    </source>
</reference>
<dbReference type="Proteomes" id="UP000051010">
    <property type="component" value="Unassembled WGS sequence"/>
</dbReference>
<organism evidence="4 5">
    <name type="scientific">Lentilactobacillus parafarraginis DSM 18390 = JCM 14109</name>
    <dbReference type="NCBI Taxonomy" id="1423786"/>
    <lineage>
        <taxon>Bacteria</taxon>
        <taxon>Bacillati</taxon>
        <taxon>Bacillota</taxon>
        <taxon>Bacilli</taxon>
        <taxon>Lactobacillales</taxon>
        <taxon>Lactobacillaceae</taxon>
        <taxon>Lentilactobacillus</taxon>
    </lineage>
</organism>
<name>A0A0R1YU84_9LACO</name>
<keyword evidence="1" id="KW-0238">DNA-binding</keyword>
<dbReference type="PATRIC" id="fig|1423786.4.peg.932"/>
<proteinExistence type="predicted"/>
<dbReference type="InterPro" id="IPR009061">
    <property type="entry name" value="DNA-bd_dom_put_sf"/>
</dbReference>
<feature type="transmembrane region" description="Helical" evidence="2">
    <location>
        <begin position="138"/>
        <end position="160"/>
    </location>
</feature>
<feature type="transmembrane region" description="Helical" evidence="2">
    <location>
        <begin position="166"/>
        <end position="188"/>
    </location>
</feature>
<evidence type="ECO:0000259" key="3">
    <source>
        <dbReference type="PROSITE" id="PS50937"/>
    </source>
</evidence>
<evidence type="ECO:0000256" key="2">
    <source>
        <dbReference type="SAM" id="Phobius"/>
    </source>
</evidence>
<dbReference type="PRINTS" id="PR00040">
    <property type="entry name" value="HTHMERR"/>
</dbReference>
<dbReference type="PANTHER" id="PTHR30204">
    <property type="entry name" value="REDOX-CYCLING DRUG-SENSING TRANSCRIPTIONAL ACTIVATOR SOXR"/>
    <property type="match status" value="1"/>
</dbReference>
<keyword evidence="2" id="KW-0812">Transmembrane</keyword>
<dbReference type="InterPro" id="IPR047057">
    <property type="entry name" value="MerR_fam"/>
</dbReference>
<dbReference type="Gene3D" id="1.10.1660.10">
    <property type="match status" value="1"/>
</dbReference>
<dbReference type="SUPFAM" id="SSF46955">
    <property type="entry name" value="Putative DNA-binding domain"/>
    <property type="match status" value="1"/>
</dbReference>
<keyword evidence="2" id="KW-1133">Transmembrane helix</keyword>
<dbReference type="SMART" id="SM00422">
    <property type="entry name" value="HTH_MERR"/>
    <property type="match status" value="1"/>
</dbReference>
<dbReference type="Pfam" id="PF13411">
    <property type="entry name" value="MerR_1"/>
    <property type="match status" value="1"/>
</dbReference>
<dbReference type="GO" id="GO:0003677">
    <property type="term" value="F:DNA binding"/>
    <property type="evidence" value="ECO:0007669"/>
    <property type="project" value="UniProtKB-KW"/>
</dbReference>
<gene>
    <name evidence="4" type="ORF">FD47_GL000879</name>
</gene>
<dbReference type="RefSeq" id="WP_054732205.1">
    <property type="nucleotide sequence ID" value="NZ_AZFZ01000002.1"/>
</dbReference>
<evidence type="ECO:0000313" key="5">
    <source>
        <dbReference type="Proteomes" id="UP000051010"/>
    </source>
</evidence>
<protein>
    <submittedName>
        <fullName evidence="4">Transcriptional regulator, MerR family</fullName>
    </submittedName>
</protein>
<evidence type="ECO:0000256" key="1">
    <source>
        <dbReference type="ARBA" id="ARBA00023125"/>
    </source>
</evidence>
<accession>A0A0R1YU84</accession>
<dbReference type="GO" id="GO:0003700">
    <property type="term" value="F:DNA-binding transcription factor activity"/>
    <property type="evidence" value="ECO:0007669"/>
    <property type="project" value="InterPro"/>
</dbReference>
<dbReference type="AlphaFoldDB" id="A0A0R1YU84"/>
<dbReference type="PROSITE" id="PS50937">
    <property type="entry name" value="HTH_MERR_2"/>
    <property type="match status" value="1"/>
</dbReference>
<comment type="caution">
    <text evidence="4">The sequence shown here is derived from an EMBL/GenBank/DDBJ whole genome shotgun (WGS) entry which is preliminary data.</text>
</comment>
<dbReference type="CDD" id="cd01106">
    <property type="entry name" value="HTH_TipAL-Mta"/>
    <property type="match status" value="1"/>
</dbReference>
<evidence type="ECO:0000313" key="4">
    <source>
        <dbReference type="EMBL" id="KRM45695.1"/>
    </source>
</evidence>
<dbReference type="InterPro" id="IPR000551">
    <property type="entry name" value="MerR-type_HTH_dom"/>
</dbReference>
<feature type="domain" description="HTH merR-type" evidence="3">
    <location>
        <begin position="3"/>
        <end position="72"/>
    </location>
</feature>
<dbReference type="PANTHER" id="PTHR30204:SF96">
    <property type="entry name" value="CHROMOSOME-ANCHORING PROTEIN RACA"/>
    <property type="match status" value="1"/>
</dbReference>
<sequence length="241" mass="27511">MSTYTTGQIAKKANVSVRTIQYYDRKDLLNPATVSEGGRRLYTDHELQQLQLIQLLKSMGLSLTTIKDVLESPNANQVLDSLLVEQTRSLTDQIKASEKRLTLVEQARRSIGDLEMISPNTLTGIETMMESRKKLRTVHITMMTLGVIMDIIEISVIVLWAITGIWYPALIGLIIIIGMATYTVHYYYQRVRYVCPQCHTVFQPPMKSFFFSRHTAKTRKLTCPHCGYHGYCVEVGDWESN</sequence>
<keyword evidence="2" id="KW-0472">Membrane</keyword>